<reference evidence="2" key="1">
    <citation type="journal article" date="2019" name="bioRxiv">
        <title>The Genome of the Zebra Mussel, Dreissena polymorpha: A Resource for Invasive Species Research.</title>
        <authorList>
            <person name="McCartney M.A."/>
            <person name="Auch B."/>
            <person name="Kono T."/>
            <person name="Mallez S."/>
            <person name="Zhang Y."/>
            <person name="Obille A."/>
            <person name="Becker A."/>
            <person name="Abrahante J.E."/>
            <person name="Garbe J."/>
            <person name="Badalamenti J.P."/>
            <person name="Herman A."/>
            <person name="Mangelson H."/>
            <person name="Liachko I."/>
            <person name="Sullivan S."/>
            <person name="Sone E.D."/>
            <person name="Koren S."/>
            <person name="Silverstein K.A.T."/>
            <person name="Beckman K.B."/>
            <person name="Gohl D.M."/>
        </authorList>
    </citation>
    <scope>NUCLEOTIDE SEQUENCE</scope>
    <source>
        <strain evidence="2">Duluth1</strain>
        <tissue evidence="2">Whole animal</tissue>
    </source>
</reference>
<organism evidence="2 3">
    <name type="scientific">Dreissena polymorpha</name>
    <name type="common">Zebra mussel</name>
    <name type="synonym">Mytilus polymorpha</name>
    <dbReference type="NCBI Taxonomy" id="45954"/>
    <lineage>
        <taxon>Eukaryota</taxon>
        <taxon>Metazoa</taxon>
        <taxon>Spiralia</taxon>
        <taxon>Lophotrochozoa</taxon>
        <taxon>Mollusca</taxon>
        <taxon>Bivalvia</taxon>
        <taxon>Autobranchia</taxon>
        <taxon>Heteroconchia</taxon>
        <taxon>Euheterodonta</taxon>
        <taxon>Imparidentia</taxon>
        <taxon>Neoheterodontei</taxon>
        <taxon>Myida</taxon>
        <taxon>Dreissenoidea</taxon>
        <taxon>Dreissenidae</taxon>
        <taxon>Dreissena</taxon>
    </lineage>
</organism>
<evidence type="ECO:0000313" key="3">
    <source>
        <dbReference type="Proteomes" id="UP000828390"/>
    </source>
</evidence>
<reference evidence="2" key="2">
    <citation type="submission" date="2020-11" db="EMBL/GenBank/DDBJ databases">
        <authorList>
            <person name="McCartney M.A."/>
            <person name="Auch B."/>
            <person name="Kono T."/>
            <person name="Mallez S."/>
            <person name="Becker A."/>
            <person name="Gohl D.M."/>
            <person name="Silverstein K.A.T."/>
            <person name="Koren S."/>
            <person name="Bechman K.B."/>
            <person name="Herman A."/>
            <person name="Abrahante J.E."/>
            <person name="Garbe J."/>
        </authorList>
    </citation>
    <scope>NUCLEOTIDE SEQUENCE</scope>
    <source>
        <strain evidence="2">Duluth1</strain>
        <tissue evidence="2">Whole animal</tissue>
    </source>
</reference>
<protein>
    <submittedName>
        <fullName evidence="2">Uncharacterized protein</fullName>
    </submittedName>
</protein>
<name>A0A9D4BV51_DREPO</name>
<feature type="region of interest" description="Disordered" evidence="1">
    <location>
        <begin position="1"/>
        <end position="20"/>
    </location>
</feature>
<dbReference type="Proteomes" id="UP000828390">
    <property type="component" value="Unassembled WGS sequence"/>
</dbReference>
<sequence>MHLSDSAMSLLSDSELTTSSTGGCFRFTRRPEVLGTAEEMIHCSTSAHCLLCDFK</sequence>
<gene>
    <name evidence="2" type="ORF">DPMN_069695</name>
</gene>
<comment type="caution">
    <text evidence="2">The sequence shown here is derived from an EMBL/GenBank/DDBJ whole genome shotgun (WGS) entry which is preliminary data.</text>
</comment>
<evidence type="ECO:0000256" key="1">
    <source>
        <dbReference type="SAM" id="MobiDB-lite"/>
    </source>
</evidence>
<proteinExistence type="predicted"/>
<accession>A0A9D4BV51</accession>
<keyword evidence="3" id="KW-1185">Reference proteome</keyword>
<evidence type="ECO:0000313" key="2">
    <source>
        <dbReference type="EMBL" id="KAH3710224.1"/>
    </source>
</evidence>
<dbReference type="AlphaFoldDB" id="A0A9D4BV51"/>
<dbReference type="EMBL" id="JAIWYP010000014">
    <property type="protein sequence ID" value="KAH3710224.1"/>
    <property type="molecule type" value="Genomic_DNA"/>
</dbReference>